<dbReference type="SMART" id="SM00632">
    <property type="entry name" value="Aamy_C"/>
    <property type="match status" value="1"/>
</dbReference>
<evidence type="ECO:0000256" key="4">
    <source>
        <dbReference type="ARBA" id="ARBA00008061"/>
    </source>
</evidence>
<feature type="signal peptide" evidence="16">
    <location>
        <begin position="1"/>
        <end position="16"/>
    </location>
</feature>
<dbReference type="Pfam" id="PF02806">
    <property type="entry name" value="Alpha-amylase_C"/>
    <property type="match status" value="1"/>
</dbReference>
<evidence type="ECO:0000256" key="7">
    <source>
        <dbReference type="ARBA" id="ARBA00022723"/>
    </source>
</evidence>
<evidence type="ECO:0000313" key="20">
    <source>
        <dbReference type="Proteomes" id="UP001107558"/>
    </source>
</evidence>
<dbReference type="SMART" id="SM00642">
    <property type="entry name" value="Aamy"/>
    <property type="match status" value="1"/>
</dbReference>
<proteinExistence type="inferred from homology"/>
<dbReference type="InterPro" id="IPR006046">
    <property type="entry name" value="Alpha_amylase"/>
</dbReference>
<evidence type="ECO:0000256" key="1">
    <source>
        <dbReference type="ARBA" id="ARBA00000548"/>
    </source>
</evidence>
<evidence type="ECO:0000256" key="11">
    <source>
        <dbReference type="ARBA" id="ARBA00023157"/>
    </source>
</evidence>
<dbReference type="GO" id="GO:0005975">
    <property type="term" value="P:carbohydrate metabolic process"/>
    <property type="evidence" value="ECO:0007669"/>
    <property type="project" value="InterPro"/>
</dbReference>
<dbReference type="GO" id="GO:0004556">
    <property type="term" value="F:alpha-amylase activity"/>
    <property type="evidence" value="ECO:0007669"/>
    <property type="project" value="UniProtKB-EC"/>
</dbReference>
<dbReference type="Gene3D" id="3.20.20.80">
    <property type="entry name" value="Glycosidases"/>
    <property type="match status" value="1"/>
</dbReference>
<keyword evidence="9" id="KW-0378">Hydrolase</keyword>
<protein>
    <recommendedName>
        <fullName evidence="6">alpha-amylase</fullName>
        <ecNumber evidence="6">3.2.1.1</ecNumber>
    </recommendedName>
</protein>
<comment type="subunit">
    <text evidence="5">Monomer.</text>
</comment>
<evidence type="ECO:0000256" key="10">
    <source>
        <dbReference type="ARBA" id="ARBA00022837"/>
    </source>
</evidence>
<keyword evidence="11" id="KW-1015">Disulfide bond</keyword>
<dbReference type="Proteomes" id="UP001107558">
    <property type="component" value="Chromosome 4"/>
</dbReference>
<evidence type="ECO:0000259" key="17">
    <source>
        <dbReference type="SMART" id="SM00632"/>
    </source>
</evidence>
<feature type="chain" id="PRO_5039901285" description="alpha-amylase" evidence="16">
    <location>
        <begin position="17"/>
        <end position="349"/>
    </location>
</feature>
<dbReference type="Gene3D" id="2.60.40.1180">
    <property type="entry name" value="Golgi alpha-mannosidase II"/>
    <property type="match status" value="1"/>
</dbReference>
<dbReference type="InterPro" id="IPR013780">
    <property type="entry name" value="Glyco_hydro_b"/>
</dbReference>
<comment type="catalytic activity">
    <reaction evidence="1">
        <text>Endohydrolysis of (1-&gt;4)-alpha-D-glucosidic linkages in polysaccharides containing three or more (1-&gt;4)-alpha-linked D-glucose units.</text>
        <dbReference type="EC" id="3.2.1.1"/>
    </reaction>
</comment>
<feature type="domain" description="Alpha-amylase C-terminal" evidence="17">
    <location>
        <begin position="260"/>
        <end position="348"/>
    </location>
</feature>
<dbReference type="AlphaFoldDB" id="A0A9J6BII4"/>
<keyword evidence="20" id="KW-1185">Reference proteome</keyword>
<evidence type="ECO:0000256" key="16">
    <source>
        <dbReference type="SAM" id="SignalP"/>
    </source>
</evidence>
<evidence type="ECO:0000256" key="6">
    <source>
        <dbReference type="ARBA" id="ARBA00012595"/>
    </source>
</evidence>
<dbReference type="InterPro" id="IPR006047">
    <property type="entry name" value="GH13_cat_dom"/>
</dbReference>
<keyword evidence="12" id="KW-0868">Chloride</keyword>
<organism evidence="19 20">
    <name type="scientific">Polypedilum vanderplanki</name>
    <name type="common">Sleeping chironomid midge</name>
    <dbReference type="NCBI Taxonomy" id="319348"/>
    <lineage>
        <taxon>Eukaryota</taxon>
        <taxon>Metazoa</taxon>
        <taxon>Ecdysozoa</taxon>
        <taxon>Arthropoda</taxon>
        <taxon>Hexapoda</taxon>
        <taxon>Insecta</taxon>
        <taxon>Pterygota</taxon>
        <taxon>Neoptera</taxon>
        <taxon>Endopterygota</taxon>
        <taxon>Diptera</taxon>
        <taxon>Nematocera</taxon>
        <taxon>Chironomoidea</taxon>
        <taxon>Chironomidae</taxon>
        <taxon>Chironominae</taxon>
        <taxon>Polypedilum</taxon>
        <taxon>Polypedilum</taxon>
    </lineage>
</organism>
<evidence type="ECO:0000256" key="9">
    <source>
        <dbReference type="ARBA" id="ARBA00022801"/>
    </source>
</evidence>
<evidence type="ECO:0000256" key="14">
    <source>
        <dbReference type="ARBA" id="ARBA00023295"/>
    </source>
</evidence>
<gene>
    <name evidence="19" type="ORF">PVAND_017513</name>
</gene>
<accession>A0A9J6BII4</accession>
<keyword evidence="14" id="KW-0326">Glycosidase</keyword>
<evidence type="ECO:0000256" key="5">
    <source>
        <dbReference type="ARBA" id="ARBA00011245"/>
    </source>
</evidence>
<dbReference type="InterPro" id="IPR031319">
    <property type="entry name" value="A-amylase_C"/>
</dbReference>
<name>A0A9J6BII4_POLVA</name>
<evidence type="ECO:0000256" key="13">
    <source>
        <dbReference type="ARBA" id="ARBA00023277"/>
    </source>
</evidence>
<evidence type="ECO:0000313" key="19">
    <source>
        <dbReference type="EMBL" id="KAG5669628.1"/>
    </source>
</evidence>
<dbReference type="InterPro" id="IPR017853">
    <property type="entry name" value="GH"/>
</dbReference>
<reference evidence="19" key="1">
    <citation type="submission" date="2021-03" db="EMBL/GenBank/DDBJ databases">
        <title>Chromosome level genome of the anhydrobiotic midge Polypedilum vanderplanki.</title>
        <authorList>
            <person name="Yoshida Y."/>
            <person name="Kikawada T."/>
            <person name="Gusev O."/>
        </authorList>
    </citation>
    <scope>NUCLEOTIDE SEQUENCE</scope>
    <source>
        <strain evidence="19">NIAS01</strain>
        <tissue evidence="19">Whole body or cell culture</tissue>
    </source>
</reference>
<dbReference type="EC" id="3.2.1.1" evidence="6"/>
<dbReference type="SUPFAM" id="SSF51445">
    <property type="entry name" value="(Trans)glycosidases"/>
    <property type="match status" value="1"/>
</dbReference>
<feature type="domain" description="Glycosyl hydrolase family 13 catalytic" evidence="18">
    <location>
        <begin position="27"/>
        <end position="346"/>
    </location>
</feature>
<evidence type="ECO:0000256" key="15">
    <source>
        <dbReference type="RuleBase" id="RU003615"/>
    </source>
</evidence>
<keyword evidence="7" id="KW-0479">Metal-binding</keyword>
<dbReference type="SUPFAM" id="SSF51011">
    <property type="entry name" value="Glycosyl hydrolase domain"/>
    <property type="match status" value="1"/>
</dbReference>
<comment type="cofactor">
    <cofactor evidence="3">
        <name>chloride</name>
        <dbReference type="ChEBI" id="CHEBI:17996"/>
    </cofactor>
</comment>
<dbReference type="OrthoDB" id="550577at2759"/>
<keyword evidence="13" id="KW-0119">Carbohydrate metabolism</keyword>
<dbReference type="GO" id="GO:0046872">
    <property type="term" value="F:metal ion binding"/>
    <property type="evidence" value="ECO:0007669"/>
    <property type="project" value="UniProtKB-KW"/>
</dbReference>
<evidence type="ECO:0000256" key="8">
    <source>
        <dbReference type="ARBA" id="ARBA00022729"/>
    </source>
</evidence>
<keyword evidence="10" id="KW-0106">Calcium</keyword>
<evidence type="ECO:0000259" key="18">
    <source>
        <dbReference type="SMART" id="SM00642"/>
    </source>
</evidence>
<dbReference type="PRINTS" id="PR00110">
    <property type="entry name" value="ALPHAAMYLASE"/>
</dbReference>
<comment type="similarity">
    <text evidence="4 15">Belongs to the glycosyl hydrolase 13 family.</text>
</comment>
<comment type="caution">
    <text evidence="19">The sequence shown here is derived from an EMBL/GenBank/DDBJ whole genome shotgun (WGS) entry which is preliminary data.</text>
</comment>
<sequence>MKALVLFFAFLALVNAQWDTHWWSGRSGIVHLFEWKWNDIANECETFLAPNGFAGVQTSVPIENVIAQGRPWWERYQPVSYKLETRSGNRQQFADMVRRCNAGVRIYPDVIINHMAAMDGVGTGGSISQVSNYNFPAVPYSSYDFNPRCGIYNYGNVNEVRNCWLQGLSDLAAHTEYVRIKTSEYLNDLIDLGVAAHGFPANARPFIAQEVIDLGGEAISRDEYLHIGTITEFKFSAEIGRVFRGYDQLKHLSNFGEGVQNWWDNGGNEIAFSHGNRGFIAFNLNNHDINRTFYTGLSAGTYCDVASGSKVGSSCSGKSVTVDGSGNAFINLPYNVEDGFLAIHVDAKL</sequence>
<evidence type="ECO:0000256" key="2">
    <source>
        <dbReference type="ARBA" id="ARBA00001913"/>
    </source>
</evidence>
<evidence type="ECO:0000256" key="3">
    <source>
        <dbReference type="ARBA" id="ARBA00001923"/>
    </source>
</evidence>
<dbReference type="PANTHER" id="PTHR43447">
    <property type="entry name" value="ALPHA-AMYLASE"/>
    <property type="match status" value="1"/>
</dbReference>
<comment type="cofactor">
    <cofactor evidence="2">
        <name>Ca(2+)</name>
        <dbReference type="ChEBI" id="CHEBI:29108"/>
    </cofactor>
</comment>
<evidence type="ECO:0000256" key="12">
    <source>
        <dbReference type="ARBA" id="ARBA00023214"/>
    </source>
</evidence>
<dbReference type="InterPro" id="IPR006048">
    <property type="entry name" value="A-amylase/branching_C"/>
</dbReference>
<keyword evidence="8 16" id="KW-0732">Signal</keyword>
<dbReference type="EMBL" id="JADBJN010000004">
    <property type="protein sequence ID" value="KAG5669628.1"/>
    <property type="molecule type" value="Genomic_DNA"/>
</dbReference>